<keyword evidence="4" id="KW-1185">Reference proteome</keyword>
<evidence type="ECO:0000313" key="3">
    <source>
        <dbReference type="EMBL" id="OXA60852.1"/>
    </source>
</evidence>
<feature type="compositionally biased region" description="Polar residues" evidence="1">
    <location>
        <begin position="398"/>
        <end position="413"/>
    </location>
</feature>
<dbReference type="AlphaFoldDB" id="A0A226ETB1"/>
<gene>
    <name evidence="3" type="ORF">Fcan01_05705</name>
</gene>
<keyword evidence="2" id="KW-0472">Membrane</keyword>
<feature type="region of interest" description="Disordered" evidence="1">
    <location>
        <begin position="512"/>
        <end position="533"/>
    </location>
</feature>
<feature type="region of interest" description="Disordered" evidence="1">
    <location>
        <begin position="149"/>
        <end position="193"/>
    </location>
</feature>
<reference evidence="3 4" key="1">
    <citation type="submission" date="2015-12" db="EMBL/GenBank/DDBJ databases">
        <title>The genome of Folsomia candida.</title>
        <authorList>
            <person name="Faddeeva A."/>
            <person name="Derks M.F."/>
            <person name="Anvar Y."/>
            <person name="Smit S."/>
            <person name="Van Straalen N."/>
            <person name="Roelofs D."/>
        </authorList>
    </citation>
    <scope>NUCLEOTIDE SEQUENCE [LARGE SCALE GENOMIC DNA]</scope>
    <source>
        <strain evidence="3 4">VU population</strain>
        <tissue evidence="3">Whole body</tissue>
    </source>
</reference>
<feature type="compositionally biased region" description="Polar residues" evidence="1">
    <location>
        <begin position="515"/>
        <end position="533"/>
    </location>
</feature>
<keyword evidence="2" id="KW-1133">Transmembrane helix</keyword>
<keyword evidence="2" id="KW-0812">Transmembrane</keyword>
<evidence type="ECO:0000313" key="4">
    <source>
        <dbReference type="Proteomes" id="UP000198287"/>
    </source>
</evidence>
<dbReference type="EMBL" id="LNIX01000002">
    <property type="protein sequence ID" value="OXA60852.1"/>
    <property type="molecule type" value="Genomic_DNA"/>
</dbReference>
<feature type="compositionally biased region" description="Polar residues" evidence="1">
    <location>
        <begin position="427"/>
        <end position="441"/>
    </location>
</feature>
<sequence>MCKYKAFLNSRIQLLGLVFIGSLGFITAAIQDENIEQGYDVGGGDIFVLVDFESGKIYYKDEMRKTCFAENLDSLWKYGHLIIPTSDFLNTEPENTKNMTSIQLQFCGNFHVYDLSKLVNQRTMPGEGITDQLGSMIIRNKRSSGHWYPGGGVQYAKPGGSSQSQIQGQVSGQGYFSGQAQSQQSGSSQTQVQLGGTGILGSVSSSAGNAQAQISLGESSGSGQAGSSGVGPFTSQVQVNLGQYGRGSMASAGVTANDRFDHISDGFAHHDSGGSRRGFDLQPGSPVHPVARNFGGYPGYEDQRPSQTPYGIRDGRDNFNGYQVPGTGRQHSYGISNGASNLLHQTSPPVSTINNANLPQLPDLGSRSSQMFHPVNEHGTDFENSRGQGRFSPGHSGTGTTNDINYKRPSSQYPWPHGNIHSAGNYPRTQDAGNYFQSTGQYPPRSVISKQDDYVASNSGSGYGGERGSTAYAGGAGLPHALASGSGQAQAQIQMVHLGQGTARFYRPQYEESDWSTYPQQQHDTQTSRSSNLGYARGYDSFPTTKPPIISQPIYSGNHSIFTNYNQNLTRNTIQDGYIPTSGGYIKPYLQNGQYVNEQFANNNRASHVIPTTQRPITGPTVSHYNGQQTSTSPHYQQSSRTNGQYYAPATQTTRGRNGNNGEYSPSISVQTDQQTLAPGNELLQGFYPTYWKPASESNGSGGNGKKCTVVTFTCTILVESNGRAKICRPSQNGVGEYGGGQIDQARAMQICCC</sequence>
<organism evidence="3 4">
    <name type="scientific">Folsomia candida</name>
    <name type="common">Springtail</name>
    <dbReference type="NCBI Taxonomy" id="158441"/>
    <lineage>
        <taxon>Eukaryota</taxon>
        <taxon>Metazoa</taxon>
        <taxon>Ecdysozoa</taxon>
        <taxon>Arthropoda</taxon>
        <taxon>Hexapoda</taxon>
        <taxon>Collembola</taxon>
        <taxon>Entomobryomorpha</taxon>
        <taxon>Isotomoidea</taxon>
        <taxon>Isotomidae</taxon>
        <taxon>Proisotominae</taxon>
        <taxon>Folsomia</taxon>
    </lineage>
</organism>
<name>A0A226ETB1_FOLCA</name>
<evidence type="ECO:0000256" key="1">
    <source>
        <dbReference type="SAM" id="MobiDB-lite"/>
    </source>
</evidence>
<evidence type="ECO:0000256" key="2">
    <source>
        <dbReference type="SAM" id="Phobius"/>
    </source>
</evidence>
<accession>A0A226ETB1</accession>
<feature type="region of interest" description="Disordered" evidence="1">
    <location>
        <begin position="379"/>
        <end position="451"/>
    </location>
</feature>
<proteinExistence type="predicted"/>
<comment type="caution">
    <text evidence="3">The sequence shown here is derived from an EMBL/GenBank/DDBJ whole genome shotgun (WGS) entry which is preliminary data.</text>
</comment>
<protein>
    <submittedName>
        <fullName evidence="3">Uncharacterized protein</fullName>
    </submittedName>
</protein>
<dbReference type="Proteomes" id="UP000198287">
    <property type="component" value="Unassembled WGS sequence"/>
</dbReference>
<feature type="compositionally biased region" description="Low complexity" evidence="1">
    <location>
        <begin position="159"/>
        <end position="193"/>
    </location>
</feature>
<feature type="transmembrane region" description="Helical" evidence="2">
    <location>
        <begin position="12"/>
        <end position="30"/>
    </location>
</feature>